<gene>
    <name evidence="1" type="ORF">OESDEN_19058</name>
</gene>
<dbReference type="AlphaFoldDB" id="A0A0B1SBJ3"/>
<evidence type="ECO:0000313" key="1">
    <source>
        <dbReference type="EMBL" id="KHJ81256.1"/>
    </source>
</evidence>
<dbReference type="GO" id="GO:0016799">
    <property type="term" value="F:hydrolase activity, hydrolyzing N-glycosyl compounds"/>
    <property type="evidence" value="ECO:0007669"/>
    <property type="project" value="InterPro"/>
</dbReference>
<dbReference type="EMBL" id="KN591985">
    <property type="protein sequence ID" value="KHJ81256.1"/>
    <property type="molecule type" value="Genomic_DNA"/>
</dbReference>
<dbReference type="InterPro" id="IPR036452">
    <property type="entry name" value="Ribo_hydro-like"/>
</dbReference>
<dbReference type="Proteomes" id="UP000053660">
    <property type="component" value="Unassembled WGS sequence"/>
</dbReference>
<dbReference type="PANTHER" id="PTHR46190">
    <property type="entry name" value="SI:CH211-201H21.5-RELATED"/>
    <property type="match status" value="1"/>
</dbReference>
<dbReference type="SUPFAM" id="SSF53590">
    <property type="entry name" value="Nucleoside hydrolase"/>
    <property type="match status" value="1"/>
</dbReference>
<dbReference type="OrthoDB" id="432381at2759"/>
<dbReference type="InterPro" id="IPR052775">
    <property type="entry name" value="IUN_hydrolase"/>
</dbReference>
<dbReference type="PANTHER" id="PTHR46190:SF1">
    <property type="entry name" value="SI:CH211-201H21.5"/>
    <property type="match status" value="1"/>
</dbReference>
<name>A0A0B1SBJ3_OESDE</name>
<protein>
    <submittedName>
        <fullName evidence="1">Uncharacterized protein</fullName>
    </submittedName>
</protein>
<proteinExistence type="predicted"/>
<reference evidence="1 2" key="1">
    <citation type="submission" date="2014-03" db="EMBL/GenBank/DDBJ databases">
        <title>Draft genome of the hookworm Oesophagostomum dentatum.</title>
        <authorList>
            <person name="Mitreva M."/>
        </authorList>
    </citation>
    <scope>NUCLEOTIDE SEQUENCE [LARGE SCALE GENOMIC DNA]</scope>
    <source>
        <strain evidence="1 2">OD-Hann</strain>
    </source>
</reference>
<keyword evidence="2" id="KW-1185">Reference proteome</keyword>
<evidence type="ECO:0000313" key="2">
    <source>
        <dbReference type="Proteomes" id="UP000053660"/>
    </source>
</evidence>
<accession>A0A0B1SBJ3</accession>
<sequence>MGKYGRQYGYCDEIAVSTAIDENSVIKKSMDLRLGVELHGELTRGQVVVDWTGILLGPNQAIIEARVVKDSDKARRHIHVVVDFDVKVVDEWMHNTVRGKRGPW</sequence>
<dbReference type="Gene3D" id="3.90.245.10">
    <property type="entry name" value="Ribonucleoside hydrolase-like"/>
    <property type="match status" value="1"/>
</dbReference>
<organism evidence="1 2">
    <name type="scientific">Oesophagostomum dentatum</name>
    <name type="common">Nodular worm</name>
    <dbReference type="NCBI Taxonomy" id="61180"/>
    <lineage>
        <taxon>Eukaryota</taxon>
        <taxon>Metazoa</taxon>
        <taxon>Ecdysozoa</taxon>
        <taxon>Nematoda</taxon>
        <taxon>Chromadorea</taxon>
        <taxon>Rhabditida</taxon>
        <taxon>Rhabditina</taxon>
        <taxon>Rhabditomorpha</taxon>
        <taxon>Strongyloidea</taxon>
        <taxon>Strongylidae</taxon>
        <taxon>Oesophagostomum</taxon>
    </lineage>
</organism>